<accession>A0A6J1T619</accession>
<sequence>MDMSARVPVGQGVLQSVPSLSASASPSSTSQHYFGGVCTVLGADRPSDSTMDKNSLRVLEILSTKACAHAAIEIFKEFPSAKYSDQTEQETDQGGSNFFSGVLGVWRIFVVKVIDQSNILKIDLVIDGIHKLATRVVSAIRSQLEQVEPREPSAARLEAALKRNESLLQDLRVEMERLRTRAQTQLLPVGYGPELQSIYHSFDISTLNQIVCADALLEIFQGSTKTYQAVSTVISEILVCGLVASNAGRPANTEEVEYEVKVKTQVTEKLNELVVSISSAVRDKLELKCRQCQVAVLGGNDGAEK</sequence>
<feature type="coiled-coil region" evidence="1">
    <location>
        <begin position="154"/>
        <end position="181"/>
    </location>
</feature>
<gene>
    <name evidence="3" type="primary">LOC113214027</name>
</gene>
<dbReference type="KEGG" id="foc:113214027"/>
<dbReference type="AlphaFoldDB" id="A0A6J1T619"/>
<organism evidence="2 3">
    <name type="scientific">Frankliniella occidentalis</name>
    <name type="common">Western flower thrips</name>
    <name type="synonym">Euthrips occidentalis</name>
    <dbReference type="NCBI Taxonomy" id="133901"/>
    <lineage>
        <taxon>Eukaryota</taxon>
        <taxon>Metazoa</taxon>
        <taxon>Ecdysozoa</taxon>
        <taxon>Arthropoda</taxon>
        <taxon>Hexapoda</taxon>
        <taxon>Insecta</taxon>
        <taxon>Pterygota</taxon>
        <taxon>Neoptera</taxon>
        <taxon>Paraneoptera</taxon>
        <taxon>Thysanoptera</taxon>
        <taxon>Terebrantia</taxon>
        <taxon>Thripoidea</taxon>
        <taxon>Thripidae</taxon>
        <taxon>Frankliniella</taxon>
    </lineage>
</organism>
<keyword evidence="2" id="KW-1185">Reference proteome</keyword>
<evidence type="ECO:0000313" key="3">
    <source>
        <dbReference type="RefSeq" id="XP_026289054.2"/>
    </source>
</evidence>
<dbReference type="RefSeq" id="XP_026289054.2">
    <property type="nucleotide sequence ID" value="XM_026433269.2"/>
</dbReference>
<reference evidence="3" key="1">
    <citation type="submission" date="2025-08" db="UniProtKB">
        <authorList>
            <consortium name="RefSeq"/>
        </authorList>
    </citation>
    <scope>IDENTIFICATION</scope>
    <source>
        <tissue evidence="3">Whole organism</tissue>
    </source>
</reference>
<dbReference type="GeneID" id="113214027"/>
<protein>
    <submittedName>
        <fullName evidence="3">Uncharacterized protein LOC113214027</fullName>
    </submittedName>
</protein>
<dbReference type="Proteomes" id="UP000504606">
    <property type="component" value="Unplaced"/>
</dbReference>
<keyword evidence="1" id="KW-0175">Coiled coil</keyword>
<evidence type="ECO:0000313" key="2">
    <source>
        <dbReference type="Proteomes" id="UP000504606"/>
    </source>
</evidence>
<evidence type="ECO:0000256" key="1">
    <source>
        <dbReference type="SAM" id="Coils"/>
    </source>
</evidence>
<name>A0A6J1T619_FRAOC</name>
<proteinExistence type="predicted"/>